<dbReference type="InterPro" id="IPR003795">
    <property type="entry name" value="DUF192"/>
</dbReference>
<dbReference type="RefSeq" id="WP_014840400.1">
    <property type="nucleotide sequence ID" value="NC_018108.1"/>
</dbReference>
<evidence type="ECO:0008006" key="3">
    <source>
        <dbReference type="Google" id="ProtNLM"/>
    </source>
</evidence>
<protein>
    <recommendedName>
        <fullName evidence="3">DUF192 domain-containing protein</fullName>
    </recommendedName>
</protein>
<evidence type="ECO:0000313" key="2">
    <source>
        <dbReference type="Proteomes" id="UP000003121"/>
    </source>
</evidence>
<name>A0ABM5NB67_9BURK</name>
<dbReference type="Pfam" id="PF02643">
    <property type="entry name" value="DUF192"/>
    <property type="match status" value="1"/>
</dbReference>
<keyword evidence="2" id="KW-1185">Reference proteome</keyword>
<gene>
    <name evidence="1" type="ORF">KUI_0897</name>
</gene>
<dbReference type="InterPro" id="IPR038695">
    <property type="entry name" value="Saro_0823-like_sf"/>
</dbReference>
<proteinExistence type="predicted"/>
<dbReference type="Proteomes" id="UP000003121">
    <property type="component" value="Chromosome"/>
</dbReference>
<dbReference type="EMBL" id="CP003264">
    <property type="protein sequence ID" value="AFN35970.1"/>
    <property type="molecule type" value="Genomic_DNA"/>
</dbReference>
<accession>A0ABM5NB67</accession>
<dbReference type="Gene3D" id="2.60.120.1140">
    <property type="entry name" value="Protein of unknown function DUF192"/>
    <property type="match status" value="1"/>
</dbReference>
<organism evidence="1 2">
    <name type="scientific">Taylorella equigenitalis ATCC 35865</name>
    <dbReference type="NCBI Taxonomy" id="743973"/>
    <lineage>
        <taxon>Bacteria</taxon>
        <taxon>Pseudomonadati</taxon>
        <taxon>Pseudomonadota</taxon>
        <taxon>Betaproteobacteria</taxon>
        <taxon>Burkholderiales</taxon>
        <taxon>Alcaligenaceae</taxon>
        <taxon>Taylorella</taxon>
    </lineage>
</organism>
<reference evidence="1 2" key="1">
    <citation type="journal article" date="2012" name="Vet. Microbiol.">
        <title>Comparative genomic analyses of the Taylorellae.</title>
        <authorList>
            <person name="Hauser H."/>
            <person name="Richter D.C."/>
            <person name="van Tonder A."/>
            <person name="Clark L."/>
            <person name="Preston A."/>
        </authorList>
    </citation>
    <scope>NUCLEOTIDE SEQUENCE [LARGE SCALE GENOMIC DNA]</scope>
    <source>
        <strain evidence="1 2">ATCC 35865</strain>
    </source>
</reference>
<evidence type="ECO:0000313" key="1">
    <source>
        <dbReference type="EMBL" id="AFN35970.1"/>
    </source>
</evidence>
<sequence length="131" mass="15106">MRFKNVLVIDICGNQKRVAIASTFREKLVGMIGSKKRRNFDFLLIENCNSVHTFFMSEHIDVIFVGDSFELIKVKEKLAPWRTQFCSRAKYVIEGPPLASKHTRSESDDRGAEDYMSYVEIVKAVRNSLKL</sequence>